<dbReference type="EMBL" id="VSSQ01000549">
    <property type="protein sequence ID" value="MPL97313.1"/>
    <property type="molecule type" value="Genomic_DNA"/>
</dbReference>
<accession>A0A644W4E3</accession>
<name>A0A644W4E3_9ZZZZ</name>
<organism evidence="1">
    <name type="scientific">bioreactor metagenome</name>
    <dbReference type="NCBI Taxonomy" id="1076179"/>
    <lineage>
        <taxon>unclassified sequences</taxon>
        <taxon>metagenomes</taxon>
        <taxon>ecological metagenomes</taxon>
    </lineage>
</organism>
<dbReference type="AlphaFoldDB" id="A0A644W4E3"/>
<proteinExistence type="predicted"/>
<gene>
    <name evidence="1" type="ORF">SDC9_43502</name>
</gene>
<sequence length="108" mass="11570">MLKKFIAMFSLCCIVLGGSTFLNVVSARTTLDKYNNSGIFVITTRDDVELLAEANAGSLSLGTLPKGTKLVPINQVRNLQETVLYNLVIRADGAVGFVPADATIISHN</sequence>
<evidence type="ECO:0008006" key="2">
    <source>
        <dbReference type="Google" id="ProtNLM"/>
    </source>
</evidence>
<evidence type="ECO:0000313" key="1">
    <source>
        <dbReference type="EMBL" id="MPL97313.1"/>
    </source>
</evidence>
<comment type="caution">
    <text evidence="1">The sequence shown here is derived from an EMBL/GenBank/DDBJ whole genome shotgun (WGS) entry which is preliminary data.</text>
</comment>
<reference evidence="1" key="1">
    <citation type="submission" date="2019-08" db="EMBL/GenBank/DDBJ databases">
        <authorList>
            <person name="Kucharzyk K."/>
            <person name="Murdoch R.W."/>
            <person name="Higgins S."/>
            <person name="Loffler F."/>
        </authorList>
    </citation>
    <scope>NUCLEOTIDE SEQUENCE</scope>
</reference>
<protein>
    <recommendedName>
        <fullName evidence="2">SH3b domain-containing protein</fullName>
    </recommendedName>
</protein>